<dbReference type="PANTHER" id="PTHR44858">
    <property type="entry name" value="TETRATRICOPEPTIDE REPEAT PROTEIN 6"/>
    <property type="match status" value="1"/>
</dbReference>
<dbReference type="InterPro" id="IPR050498">
    <property type="entry name" value="Ycf3"/>
</dbReference>
<dbReference type="InterPro" id="IPR019734">
    <property type="entry name" value="TPR_rpt"/>
</dbReference>
<keyword evidence="1" id="KW-0677">Repeat</keyword>
<keyword evidence="4" id="KW-1185">Reference proteome</keyword>
<reference evidence="3 4" key="1">
    <citation type="submission" date="2022-04" db="EMBL/GenBank/DDBJ databases">
        <title>Positive selection, recombination, and allopatry shape intraspecific diversity of widespread and dominant cyanobacteria.</title>
        <authorList>
            <person name="Wei J."/>
            <person name="Shu W."/>
            <person name="Hu C."/>
        </authorList>
    </citation>
    <scope>NUCLEOTIDE SEQUENCE [LARGE SCALE GENOMIC DNA]</scope>
    <source>
        <strain evidence="3 4">AS-A4</strain>
    </source>
</reference>
<gene>
    <name evidence="3" type="ORF">NDI38_28425</name>
</gene>
<organism evidence="3 4">
    <name type="scientific">Stenomitos frigidus AS-A4</name>
    <dbReference type="NCBI Taxonomy" id="2933935"/>
    <lineage>
        <taxon>Bacteria</taxon>
        <taxon>Bacillati</taxon>
        <taxon>Cyanobacteriota</taxon>
        <taxon>Cyanophyceae</taxon>
        <taxon>Leptolyngbyales</taxon>
        <taxon>Leptolyngbyaceae</taxon>
        <taxon>Stenomitos</taxon>
    </lineage>
</organism>
<dbReference type="EMBL" id="JAMPLM010000060">
    <property type="protein sequence ID" value="MEP1062303.1"/>
    <property type="molecule type" value="Genomic_DNA"/>
</dbReference>
<evidence type="ECO:0008006" key="5">
    <source>
        <dbReference type="Google" id="ProtNLM"/>
    </source>
</evidence>
<keyword evidence="2" id="KW-0802">TPR repeat</keyword>
<proteinExistence type="predicted"/>
<comment type="caution">
    <text evidence="3">The sequence shown here is derived from an EMBL/GenBank/DDBJ whole genome shotgun (WGS) entry which is preliminary data.</text>
</comment>
<dbReference type="RefSeq" id="WP_190455640.1">
    <property type="nucleotide sequence ID" value="NZ_JAMPLM010000060.1"/>
</dbReference>
<dbReference type="Gene3D" id="1.25.40.10">
    <property type="entry name" value="Tetratricopeptide repeat domain"/>
    <property type="match status" value="1"/>
</dbReference>
<name>A0ABV0KSS7_9CYAN</name>
<sequence length="212" mass="24264">MFIKVSELEDGVRMWFNCALKLLYVNTMPALPGSPEMLMEPAYWEAKLALDIVIHERPRWAEAYYHRGVAFAALTEGVWVSPLTGRALQDFGTALSLDPNFAEAYQARAALYSQQRPQRAIADLGSLITIQPTVDTYLKRARLLHWQGEYAAAVADYREALRRYISYCGVVERQQVEGYMDRVSLELQNGNLQGVLNSLVMFWEQHSFMSYQ</sequence>
<dbReference type="SUPFAM" id="SSF48452">
    <property type="entry name" value="TPR-like"/>
    <property type="match status" value="1"/>
</dbReference>
<evidence type="ECO:0000256" key="2">
    <source>
        <dbReference type="ARBA" id="ARBA00022803"/>
    </source>
</evidence>
<dbReference type="InterPro" id="IPR011990">
    <property type="entry name" value="TPR-like_helical_dom_sf"/>
</dbReference>
<evidence type="ECO:0000313" key="3">
    <source>
        <dbReference type="EMBL" id="MEP1062303.1"/>
    </source>
</evidence>
<evidence type="ECO:0000313" key="4">
    <source>
        <dbReference type="Proteomes" id="UP001476950"/>
    </source>
</evidence>
<dbReference type="Proteomes" id="UP001476950">
    <property type="component" value="Unassembled WGS sequence"/>
</dbReference>
<accession>A0ABV0KSS7</accession>
<evidence type="ECO:0000256" key="1">
    <source>
        <dbReference type="ARBA" id="ARBA00022737"/>
    </source>
</evidence>
<protein>
    <recommendedName>
        <fullName evidence="5">Tetratricopeptide repeat protein</fullName>
    </recommendedName>
</protein>
<dbReference type="PANTHER" id="PTHR44858:SF1">
    <property type="entry name" value="UDP-N-ACETYLGLUCOSAMINE--PEPTIDE N-ACETYLGLUCOSAMINYLTRANSFERASE SPINDLY-RELATED"/>
    <property type="match status" value="1"/>
</dbReference>
<dbReference type="SMART" id="SM00028">
    <property type="entry name" value="TPR"/>
    <property type="match status" value="2"/>
</dbReference>